<dbReference type="GO" id="GO:0030246">
    <property type="term" value="F:carbohydrate binding"/>
    <property type="evidence" value="ECO:0007669"/>
    <property type="project" value="InterPro"/>
</dbReference>
<comment type="caution">
    <text evidence="9">The sequence shown here is derived from an EMBL/GenBank/DDBJ whole genome shotgun (WGS) entry which is preliminary data.</text>
</comment>
<name>A0A556QRN9_9BACT</name>
<dbReference type="GO" id="GO:0005990">
    <property type="term" value="P:lactose catabolic process"/>
    <property type="evidence" value="ECO:0007669"/>
    <property type="project" value="TreeGrafter"/>
</dbReference>
<evidence type="ECO:0000259" key="8">
    <source>
        <dbReference type="SMART" id="SM01038"/>
    </source>
</evidence>
<dbReference type="Gene3D" id="2.60.40.10">
    <property type="entry name" value="Immunoglobulins"/>
    <property type="match status" value="2"/>
</dbReference>
<dbReference type="Pfam" id="PF16353">
    <property type="entry name" value="LacZ_4"/>
    <property type="match status" value="1"/>
</dbReference>
<dbReference type="SMART" id="SM01038">
    <property type="entry name" value="Bgal_small_N"/>
    <property type="match status" value="1"/>
</dbReference>
<dbReference type="SUPFAM" id="SSF49303">
    <property type="entry name" value="beta-Galactosidase/glucuronidase domain"/>
    <property type="match status" value="2"/>
</dbReference>
<dbReference type="Pfam" id="PF02836">
    <property type="entry name" value="Glyco_hydro_2_C"/>
    <property type="match status" value="1"/>
</dbReference>
<evidence type="ECO:0000256" key="2">
    <source>
        <dbReference type="ARBA" id="ARBA00007401"/>
    </source>
</evidence>
<evidence type="ECO:0000256" key="5">
    <source>
        <dbReference type="ARBA" id="ARBA00023295"/>
    </source>
</evidence>
<dbReference type="Pfam" id="PF00703">
    <property type="entry name" value="Glyco_hydro_2"/>
    <property type="match status" value="1"/>
</dbReference>
<dbReference type="InterPro" id="IPR006102">
    <property type="entry name" value="Ig-like_GH2"/>
</dbReference>
<dbReference type="Gene3D" id="3.20.20.80">
    <property type="entry name" value="Glycosidases"/>
    <property type="match status" value="1"/>
</dbReference>
<keyword evidence="5 7" id="KW-0326">Glycosidase</keyword>
<dbReference type="InterPro" id="IPR013783">
    <property type="entry name" value="Ig-like_fold"/>
</dbReference>
<evidence type="ECO:0000256" key="3">
    <source>
        <dbReference type="ARBA" id="ARBA00012756"/>
    </source>
</evidence>
<evidence type="ECO:0000256" key="4">
    <source>
        <dbReference type="ARBA" id="ARBA00022801"/>
    </source>
</evidence>
<dbReference type="InterPro" id="IPR008979">
    <property type="entry name" value="Galactose-bd-like_sf"/>
</dbReference>
<dbReference type="PANTHER" id="PTHR46323">
    <property type="entry name" value="BETA-GALACTOSIDASE"/>
    <property type="match status" value="1"/>
</dbReference>
<dbReference type="AlphaFoldDB" id="A0A556QRN9"/>
<dbReference type="InterPro" id="IPR006101">
    <property type="entry name" value="Glyco_hydro_2"/>
</dbReference>
<dbReference type="InterPro" id="IPR036156">
    <property type="entry name" value="Beta-gal/glucu_dom_sf"/>
</dbReference>
<dbReference type="InterPro" id="IPR006104">
    <property type="entry name" value="Glyco_hydro_2_N"/>
</dbReference>
<dbReference type="Pfam" id="PF02837">
    <property type="entry name" value="Glyco_hydro_2_N"/>
    <property type="match status" value="1"/>
</dbReference>
<dbReference type="RefSeq" id="WP_144229684.1">
    <property type="nucleotide sequence ID" value="NZ_CBCRVV010000020.1"/>
</dbReference>
<comment type="catalytic activity">
    <reaction evidence="1 7">
        <text>Hydrolysis of terminal non-reducing beta-D-galactose residues in beta-D-galactosides.</text>
        <dbReference type="EC" id="3.2.1.23"/>
    </reaction>
</comment>
<dbReference type="InterPro" id="IPR023230">
    <property type="entry name" value="Glyco_hydro_2_CS"/>
</dbReference>
<protein>
    <recommendedName>
        <fullName evidence="3 7">Beta-galactosidase</fullName>
        <ecNumber evidence="3 7">3.2.1.23</ecNumber>
    </recommendedName>
    <alternativeName>
        <fullName evidence="6 7">Lactase</fullName>
    </alternativeName>
</protein>
<dbReference type="InterPro" id="IPR014718">
    <property type="entry name" value="GH-type_carb-bd"/>
</dbReference>
<gene>
    <name evidence="9" type="ORF">FPL22_08350</name>
</gene>
<dbReference type="EMBL" id="VMBG01000001">
    <property type="protein sequence ID" value="TSJ79289.1"/>
    <property type="molecule type" value="Genomic_DNA"/>
</dbReference>
<sequence>MLKNGLIHAWENPELTSLNKLAPHASFDAFATAAQAKSRARDKSAWSQSLNGEWQFRLERRPEDAQPFAEGRPFNDSAQWGVIPVPSNWQMHGHGRPHYTNVTMPFREEAPFTPKDNPTGVYRRFFRIPSAWQGNRIVLHFGGADSVLAVYIDGVAVGLSKDSRLPAEFDISALVRPGIEHELVAIVVQYSDATAIEDQDQWRLGGLHREVRLYATPVIHIADIKATPDVNLAAGTAALDLLVTAGFPHNLPLPDTKVSVQIFDQHGRPVLAKPAVAEIGHKRAAVGFDRGAVRLRLEIPSSKLRLWSHEDPALYTVVVSLTPPKSSGAAPSHASIRTGFRRIEIRDRDLLINGRRVLIKGVNRHDHHPDVAKALTSETMERDVVLMKQFNFNAVRTSHYPNDPRFLDFCDQHGLYVIDETNAESHDFHNSLCQDPRYATPWLDRAMRMVVRDINHPSIVLWSLGNESGYGPNHDAAAGWIRHYDPSRPLHYEGAISLWQGSATFAHGSASTDVICPMYTSIKDLTDWLDFADKHAPSSAASYTDLVPAMDKAGLHFARDARPRPPLPTPLHPLNRPVILCEYSHAMGNSNGSLSDYFDLFKSRAGIQGGFIWEWLDHGLRQKTADGKEFFAYGGDFGDTPNDANFVCDGLVSADRIPHPAMWEFKHLAQPVTVSLVKGKPGRLRIRNDHDFTSLARLQGHWELLIDGVATKHGNLPKLDLAPGASKDTTVAFGKLPAGAEAHLNITWTTAADTTFAKRGHETAWTQLALTPTPKAKPSVPAKKSAPVLVEETVGGVILLAGDTAATFDRATSTLSSLRVRGVELLARAPLVELNRAATDNDGVKLWSGQDGKALGRWQKLGLIAKPIQHQPDAFSHKANKDGSVTVTLSHAASGRENWKDCTHTHRYTLHADGRLVVDNDIVFSGADVTDLPRAGVRFDLVAGYENLAYFGRGPVENYADRKTGSLVARYETTVTDEYVDYVMPQEHGHHTETRWLELSAGRKAKASALRITAAPLFEFNATHFAAEDLYAAKHTTDLTPRAETIVYLDAAHRGLGTQSCGPDALDQYKLNAKRYTFSYTLTAR</sequence>
<dbReference type="GO" id="GO:0009341">
    <property type="term" value="C:beta-galactosidase complex"/>
    <property type="evidence" value="ECO:0007669"/>
    <property type="project" value="InterPro"/>
</dbReference>
<dbReference type="PRINTS" id="PR00132">
    <property type="entry name" value="GLHYDRLASE2"/>
</dbReference>
<dbReference type="GO" id="GO:0004565">
    <property type="term" value="F:beta-galactosidase activity"/>
    <property type="evidence" value="ECO:0007669"/>
    <property type="project" value="UniProtKB-EC"/>
</dbReference>
<dbReference type="PANTHER" id="PTHR46323:SF2">
    <property type="entry name" value="BETA-GALACTOSIDASE"/>
    <property type="match status" value="1"/>
</dbReference>
<dbReference type="InterPro" id="IPR004199">
    <property type="entry name" value="B-gal_small/dom_5"/>
</dbReference>
<reference evidence="9 10" key="1">
    <citation type="submission" date="2019-07" db="EMBL/GenBank/DDBJ databases">
        <title>Description of 53C-WASEF.</title>
        <authorList>
            <person name="Pitt A."/>
            <person name="Hahn M.W."/>
        </authorList>
    </citation>
    <scope>NUCLEOTIDE SEQUENCE [LARGE SCALE GENOMIC DNA]</scope>
    <source>
        <strain evidence="9 10">53C-WASEF</strain>
    </source>
</reference>
<dbReference type="Pfam" id="PF02929">
    <property type="entry name" value="Bgal_small_N"/>
    <property type="match status" value="1"/>
</dbReference>
<dbReference type="InterPro" id="IPR006103">
    <property type="entry name" value="Glyco_hydro_2_cat"/>
</dbReference>
<feature type="domain" description="Beta galactosidase small chain/" evidence="8">
    <location>
        <begin position="798"/>
        <end position="1083"/>
    </location>
</feature>
<keyword evidence="4 7" id="KW-0378">Hydrolase</keyword>
<proteinExistence type="inferred from homology"/>
<dbReference type="Proteomes" id="UP000315648">
    <property type="component" value="Unassembled WGS sequence"/>
</dbReference>
<evidence type="ECO:0000256" key="6">
    <source>
        <dbReference type="ARBA" id="ARBA00032230"/>
    </source>
</evidence>
<dbReference type="PROSITE" id="PS00719">
    <property type="entry name" value="GLYCOSYL_HYDROL_F2_1"/>
    <property type="match status" value="1"/>
</dbReference>
<dbReference type="InterPro" id="IPR032312">
    <property type="entry name" value="LacZ_4"/>
</dbReference>
<organism evidence="9 10">
    <name type="scientific">Rariglobus hedericola</name>
    <dbReference type="NCBI Taxonomy" id="2597822"/>
    <lineage>
        <taxon>Bacteria</taxon>
        <taxon>Pseudomonadati</taxon>
        <taxon>Verrucomicrobiota</taxon>
        <taxon>Opitutia</taxon>
        <taxon>Opitutales</taxon>
        <taxon>Opitutaceae</taxon>
        <taxon>Rariglobus</taxon>
    </lineage>
</organism>
<comment type="similarity">
    <text evidence="2 7">Belongs to the glycosyl hydrolase 2 family.</text>
</comment>
<accession>A0A556QRN9</accession>
<dbReference type="InterPro" id="IPR050347">
    <property type="entry name" value="Bact_Beta-galactosidase"/>
</dbReference>
<keyword evidence="10" id="KW-1185">Reference proteome</keyword>
<dbReference type="SUPFAM" id="SSF51445">
    <property type="entry name" value="(Trans)glycosidases"/>
    <property type="match status" value="1"/>
</dbReference>
<dbReference type="Gene3D" id="2.60.120.260">
    <property type="entry name" value="Galactose-binding domain-like"/>
    <property type="match status" value="1"/>
</dbReference>
<dbReference type="EC" id="3.2.1.23" evidence="3 7"/>
<evidence type="ECO:0000313" key="9">
    <source>
        <dbReference type="EMBL" id="TSJ79289.1"/>
    </source>
</evidence>
<evidence type="ECO:0000256" key="7">
    <source>
        <dbReference type="RuleBase" id="RU361154"/>
    </source>
</evidence>
<dbReference type="Gene3D" id="2.70.98.10">
    <property type="match status" value="1"/>
</dbReference>
<evidence type="ECO:0000313" key="10">
    <source>
        <dbReference type="Proteomes" id="UP000315648"/>
    </source>
</evidence>
<dbReference type="InterPro" id="IPR011013">
    <property type="entry name" value="Gal_mutarotase_sf_dom"/>
</dbReference>
<evidence type="ECO:0000256" key="1">
    <source>
        <dbReference type="ARBA" id="ARBA00001412"/>
    </source>
</evidence>
<dbReference type="InterPro" id="IPR017853">
    <property type="entry name" value="GH"/>
</dbReference>
<dbReference type="SUPFAM" id="SSF74650">
    <property type="entry name" value="Galactose mutarotase-like"/>
    <property type="match status" value="1"/>
</dbReference>
<dbReference type="OrthoDB" id="9762066at2"/>
<dbReference type="SUPFAM" id="SSF49785">
    <property type="entry name" value="Galactose-binding domain-like"/>
    <property type="match status" value="1"/>
</dbReference>